<dbReference type="InterPro" id="IPR000700">
    <property type="entry name" value="PAS-assoc_C"/>
</dbReference>
<dbReference type="InterPro" id="IPR011495">
    <property type="entry name" value="Sig_transdc_His_kin_sub2_dim/P"/>
</dbReference>
<dbReference type="Pfam" id="PF08447">
    <property type="entry name" value="PAS_3"/>
    <property type="match status" value="1"/>
</dbReference>
<dbReference type="PROSITE" id="PS50112">
    <property type="entry name" value="PAS"/>
    <property type="match status" value="2"/>
</dbReference>
<dbReference type="PANTHER" id="PTHR43304">
    <property type="entry name" value="PHYTOCHROME-LIKE PROTEIN CPH1"/>
    <property type="match status" value="1"/>
</dbReference>
<dbReference type="InterPro" id="IPR001610">
    <property type="entry name" value="PAC"/>
</dbReference>
<dbReference type="STRING" id="1817756.A2140_09485"/>
<keyword evidence="6" id="KW-1133">Transmembrane helix</keyword>
<evidence type="ECO:0000256" key="2">
    <source>
        <dbReference type="ARBA" id="ARBA00012438"/>
    </source>
</evidence>
<evidence type="ECO:0000259" key="8">
    <source>
        <dbReference type="PROSITE" id="PS50113"/>
    </source>
</evidence>
<dbReference type="Gene3D" id="3.30.565.10">
    <property type="entry name" value="Histidine kinase-like ATPase, C-terminal domain"/>
    <property type="match status" value="1"/>
</dbReference>
<dbReference type="GO" id="GO:0004673">
    <property type="term" value="F:protein histidine kinase activity"/>
    <property type="evidence" value="ECO:0007669"/>
    <property type="project" value="UniProtKB-EC"/>
</dbReference>
<dbReference type="Proteomes" id="UP000178379">
    <property type="component" value="Unassembled WGS sequence"/>
</dbReference>
<evidence type="ECO:0000313" key="10">
    <source>
        <dbReference type="Proteomes" id="UP000178379"/>
    </source>
</evidence>
<keyword evidence="3" id="KW-0597">Phosphoprotein</keyword>
<dbReference type="NCBIfam" id="TIGR00229">
    <property type="entry name" value="sensory_box"/>
    <property type="match status" value="2"/>
</dbReference>
<dbReference type="PANTHER" id="PTHR43304:SF1">
    <property type="entry name" value="PAC DOMAIN-CONTAINING PROTEIN"/>
    <property type="match status" value="1"/>
</dbReference>
<dbReference type="InterPro" id="IPR035965">
    <property type="entry name" value="PAS-like_dom_sf"/>
</dbReference>
<name>A0A1F6SYW6_9PROT</name>
<feature type="non-terminal residue" evidence="9">
    <location>
        <position position="1"/>
    </location>
</feature>
<dbReference type="InterPro" id="IPR036890">
    <property type="entry name" value="HATPase_C_sf"/>
</dbReference>
<evidence type="ECO:0000259" key="7">
    <source>
        <dbReference type="PROSITE" id="PS50112"/>
    </source>
</evidence>
<feature type="domain" description="PAC" evidence="8">
    <location>
        <begin position="280"/>
        <end position="332"/>
    </location>
</feature>
<keyword evidence="6" id="KW-0812">Transmembrane</keyword>
<evidence type="ECO:0000256" key="6">
    <source>
        <dbReference type="SAM" id="Phobius"/>
    </source>
</evidence>
<keyword evidence="6" id="KW-0472">Membrane</keyword>
<dbReference type="InterPro" id="IPR013656">
    <property type="entry name" value="PAS_4"/>
</dbReference>
<dbReference type="InterPro" id="IPR013655">
    <property type="entry name" value="PAS_fold_3"/>
</dbReference>
<comment type="catalytic activity">
    <reaction evidence="1">
        <text>ATP + protein L-histidine = ADP + protein N-phospho-L-histidine.</text>
        <dbReference type="EC" id="2.7.13.3"/>
    </reaction>
</comment>
<dbReference type="EMBL" id="MFSQ01000130">
    <property type="protein sequence ID" value="OGI38132.1"/>
    <property type="molecule type" value="Genomic_DNA"/>
</dbReference>
<comment type="caution">
    <text evidence="9">The sequence shown here is derived from an EMBL/GenBank/DDBJ whole genome shotgun (WGS) entry which is preliminary data.</text>
</comment>
<dbReference type="Gene3D" id="3.30.450.20">
    <property type="entry name" value="PAS domain"/>
    <property type="match status" value="2"/>
</dbReference>
<dbReference type="Pfam" id="PF07568">
    <property type="entry name" value="HisKA_2"/>
    <property type="match status" value="1"/>
</dbReference>
<dbReference type="EC" id="2.7.13.3" evidence="2"/>
<evidence type="ECO:0000313" key="9">
    <source>
        <dbReference type="EMBL" id="OGI38132.1"/>
    </source>
</evidence>
<dbReference type="Pfam" id="PF08448">
    <property type="entry name" value="PAS_4"/>
    <property type="match status" value="1"/>
</dbReference>
<accession>A0A1F6SYW6</accession>
<proteinExistence type="predicted"/>
<evidence type="ECO:0000256" key="3">
    <source>
        <dbReference type="ARBA" id="ARBA00022553"/>
    </source>
</evidence>
<sequence length="680" mass="74453">TDYRALLWLDSTGSARWWVTPTPNGFATDRTGADVRWVRPLLAACRARAAPGPFCVPGEGPAQNHLLIILPVSRSGNIIGYIAGVFDLPRVLSATLHPGVLPAYTIAVLDRGQPLHQRAGTGPAADLFRETVLALPGLDWRLRLWPAPGELTHAPSLLSVLILAFGLLMSALLAITIRLAQMSARRSIELGRAITACAAAGETLRESEARYRAVVEDQTELICRFTPDGTLTFVNPAYGRYFGATPSALVGKNWLEFLPPEERDSVRGRFQSLTPANPIITHQHRAVLSSGEVRWQEWTDRALFDERGAPVEYQSVGRDITAYRRADEELRASERLFQQLADNVHEVFWVLDPAQKCLLYASPAFEELWGIGREQFLADPESALAAVHPADRARLRAALRNLFTGRTDVEFRTIRNGRVRFLWSRTYPIHNDAGEIYRIVGIGEDITSRKQEEEERHKQAARQRDTLVREVHHRIKNHLQGVMGLLRRHAHEHPELAGALESALTQVQSIATVHGLHSRMPHRNLRLDELVRAVARVTGDIGSSPPVITLESGDAPAVELADTEAVPVALIVNELICNAVKHAAAVNGEPWVKITLTGHDATACLHILNPCSALPPGFDFASGRGLGTGLGLVQSLLPSRGAALTFTHADGQIEAELCLQPPVIAAIPNPAPPGTRGLEP</sequence>
<protein>
    <recommendedName>
        <fullName evidence="2">histidine kinase</fullName>
        <ecNumber evidence="2">2.7.13.3</ecNumber>
    </recommendedName>
</protein>
<dbReference type="SMART" id="SM00086">
    <property type="entry name" value="PAC"/>
    <property type="match status" value="2"/>
</dbReference>
<dbReference type="AlphaFoldDB" id="A0A1F6SYW6"/>
<dbReference type="PROSITE" id="PS50113">
    <property type="entry name" value="PAC"/>
    <property type="match status" value="2"/>
</dbReference>
<organism evidence="9 10">
    <name type="scientific">Candidatus Muproteobacteria bacterium RBG_16_62_13</name>
    <dbReference type="NCBI Taxonomy" id="1817756"/>
    <lineage>
        <taxon>Bacteria</taxon>
        <taxon>Pseudomonadati</taxon>
        <taxon>Pseudomonadota</taxon>
        <taxon>Candidatus Muproteobacteria</taxon>
    </lineage>
</organism>
<gene>
    <name evidence="9" type="ORF">A2140_09485</name>
</gene>
<feature type="domain" description="PAS" evidence="7">
    <location>
        <begin position="207"/>
        <end position="277"/>
    </location>
</feature>
<reference evidence="9 10" key="1">
    <citation type="journal article" date="2016" name="Nat. Commun.">
        <title>Thousands of microbial genomes shed light on interconnected biogeochemical processes in an aquifer system.</title>
        <authorList>
            <person name="Anantharaman K."/>
            <person name="Brown C.T."/>
            <person name="Hug L.A."/>
            <person name="Sharon I."/>
            <person name="Castelle C.J."/>
            <person name="Probst A.J."/>
            <person name="Thomas B.C."/>
            <person name="Singh A."/>
            <person name="Wilkins M.J."/>
            <person name="Karaoz U."/>
            <person name="Brodie E.L."/>
            <person name="Williams K.H."/>
            <person name="Hubbard S.S."/>
            <person name="Banfield J.F."/>
        </authorList>
    </citation>
    <scope>NUCLEOTIDE SEQUENCE [LARGE SCALE GENOMIC DNA]</scope>
</reference>
<dbReference type="CDD" id="cd00130">
    <property type="entry name" value="PAS"/>
    <property type="match status" value="2"/>
</dbReference>
<feature type="domain" description="PAC" evidence="8">
    <location>
        <begin position="405"/>
        <end position="458"/>
    </location>
</feature>
<keyword evidence="4" id="KW-0808">Transferase</keyword>
<dbReference type="InterPro" id="IPR052162">
    <property type="entry name" value="Sensor_kinase/Photoreceptor"/>
</dbReference>
<dbReference type="InterPro" id="IPR000014">
    <property type="entry name" value="PAS"/>
</dbReference>
<evidence type="ECO:0000256" key="5">
    <source>
        <dbReference type="ARBA" id="ARBA00022777"/>
    </source>
</evidence>
<feature type="domain" description="PAS" evidence="7">
    <location>
        <begin position="333"/>
        <end position="406"/>
    </location>
</feature>
<keyword evidence="5" id="KW-0418">Kinase</keyword>
<feature type="transmembrane region" description="Helical" evidence="6">
    <location>
        <begin position="157"/>
        <end position="177"/>
    </location>
</feature>
<evidence type="ECO:0000256" key="1">
    <source>
        <dbReference type="ARBA" id="ARBA00000085"/>
    </source>
</evidence>
<dbReference type="SUPFAM" id="SSF55785">
    <property type="entry name" value="PYP-like sensor domain (PAS domain)"/>
    <property type="match status" value="2"/>
</dbReference>
<dbReference type="SUPFAM" id="SSF55874">
    <property type="entry name" value="ATPase domain of HSP90 chaperone/DNA topoisomerase II/histidine kinase"/>
    <property type="match status" value="1"/>
</dbReference>
<dbReference type="SMART" id="SM00091">
    <property type="entry name" value="PAS"/>
    <property type="match status" value="2"/>
</dbReference>
<evidence type="ECO:0000256" key="4">
    <source>
        <dbReference type="ARBA" id="ARBA00022679"/>
    </source>
</evidence>